<name>A0AA39NDP9_ARMTA</name>
<feature type="compositionally biased region" description="Polar residues" evidence="1">
    <location>
        <begin position="9"/>
        <end position="18"/>
    </location>
</feature>
<dbReference type="EMBL" id="JAUEPS010000007">
    <property type="protein sequence ID" value="KAK0463727.1"/>
    <property type="molecule type" value="Genomic_DNA"/>
</dbReference>
<protein>
    <submittedName>
        <fullName evidence="2">Uncharacterized protein</fullName>
    </submittedName>
</protein>
<evidence type="ECO:0000313" key="3">
    <source>
        <dbReference type="Proteomes" id="UP001175211"/>
    </source>
</evidence>
<dbReference type="Proteomes" id="UP001175211">
    <property type="component" value="Unassembled WGS sequence"/>
</dbReference>
<dbReference type="GeneID" id="85364191"/>
<accession>A0AA39NDP9</accession>
<organism evidence="2 3">
    <name type="scientific">Armillaria tabescens</name>
    <name type="common">Ringless honey mushroom</name>
    <name type="synonym">Agaricus tabescens</name>
    <dbReference type="NCBI Taxonomy" id="1929756"/>
    <lineage>
        <taxon>Eukaryota</taxon>
        <taxon>Fungi</taxon>
        <taxon>Dikarya</taxon>
        <taxon>Basidiomycota</taxon>
        <taxon>Agaricomycotina</taxon>
        <taxon>Agaricomycetes</taxon>
        <taxon>Agaricomycetidae</taxon>
        <taxon>Agaricales</taxon>
        <taxon>Marasmiineae</taxon>
        <taxon>Physalacriaceae</taxon>
        <taxon>Desarmillaria</taxon>
    </lineage>
</organism>
<sequence length="135" mass="15185">MASHVYSHLTGNGPSQVKRTPRMSEPSYPLRYLCPYPNETAGLSSATVREDPFFPQLVEPLTEDSGLDEDQDLRILDGQEVVPDTDDALETDNQNQPDVPRQYTRLRGARWYLYTRPACRPPPVDVPGLSDPSQL</sequence>
<keyword evidence="3" id="KW-1185">Reference proteome</keyword>
<evidence type="ECO:0000256" key="1">
    <source>
        <dbReference type="SAM" id="MobiDB-lite"/>
    </source>
</evidence>
<feature type="region of interest" description="Disordered" evidence="1">
    <location>
        <begin position="1"/>
        <end position="28"/>
    </location>
</feature>
<gene>
    <name evidence="2" type="ORF">EV420DRAFT_1760984</name>
</gene>
<proteinExistence type="predicted"/>
<dbReference type="AlphaFoldDB" id="A0AA39NDP9"/>
<reference evidence="2" key="1">
    <citation type="submission" date="2023-06" db="EMBL/GenBank/DDBJ databases">
        <authorList>
            <consortium name="Lawrence Berkeley National Laboratory"/>
            <person name="Ahrendt S."/>
            <person name="Sahu N."/>
            <person name="Indic B."/>
            <person name="Wong-Bajracharya J."/>
            <person name="Merenyi Z."/>
            <person name="Ke H.-M."/>
            <person name="Monk M."/>
            <person name="Kocsube S."/>
            <person name="Drula E."/>
            <person name="Lipzen A."/>
            <person name="Balint B."/>
            <person name="Henrissat B."/>
            <person name="Andreopoulos B."/>
            <person name="Martin F.M."/>
            <person name="Harder C.B."/>
            <person name="Rigling D."/>
            <person name="Ford K.L."/>
            <person name="Foster G.D."/>
            <person name="Pangilinan J."/>
            <person name="Papanicolaou A."/>
            <person name="Barry K."/>
            <person name="LaButti K."/>
            <person name="Viragh M."/>
            <person name="Koriabine M."/>
            <person name="Yan M."/>
            <person name="Riley R."/>
            <person name="Champramary S."/>
            <person name="Plett K.L."/>
            <person name="Tsai I.J."/>
            <person name="Slot J."/>
            <person name="Sipos G."/>
            <person name="Plett J."/>
            <person name="Nagy L.G."/>
            <person name="Grigoriev I.V."/>
        </authorList>
    </citation>
    <scope>NUCLEOTIDE SEQUENCE</scope>
    <source>
        <strain evidence="2">CCBAS 213</strain>
    </source>
</reference>
<dbReference type="RefSeq" id="XP_060335037.1">
    <property type="nucleotide sequence ID" value="XM_060480643.1"/>
</dbReference>
<comment type="caution">
    <text evidence="2">The sequence shown here is derived from an EMBL/GenBank/DDBJ whole genome shotgun (WGS) entry which is preliminary data.</text>
</comment>
<evidence type="ECO:0000313" key="2">
    <source>
        <dbReference type="EMBL" id="KAK0463727.1"/>
    </source>
</evidence>